<gene>
    <name evidence="1" type="ORF">SK128_006228</name>
</gene>
<dbReference type="Proteomes" id="UP001381693">
    <property type="component" value="Unassembled WGS sequence"/>
</dbReference>
<evidence type="ECO:0000313" key="2">
    <source>
        <dbReference type="Proteomes" id="UP001381693"/>
    </source>
</evidence>
<dbReference type="AlphaFoldDB" id="A0AAN8WWC6"/>
<proteinExistence type="predicted"/>
<comment type="caution">
    <text evidence="1">The sequence shown here is derived from an EMBL/GenBank/DDBJ whole genome shotgun (WGS) entry which is preliminary data.</text>
</comment>
<evidence type="ECO:0000313" key="1">
    <source>
        <dbReference type="EMBL" id="KAK7068549.1"/>
    </source>
</evidence>
<dbReference type="EMBL" id="JAXCGZ010017204">
    <property type="protein sequence ID" value="KAK7068549.1"/>
    <property type="molecule type" value="Genomic_DNA"/>
</dbReference>
<name>A0AAN8WWC6_HALRR</name>
<accession>A0AAN8WWC6</accession>
<protein>
    <submittedName>
        <fullName evidence="1">Uncharacterized protein</fullName>
    </submittedName>
</protein>
<keyword evidence="2" id="KW-1185">Reference proteome</keyword>
<reference evidence="1 2" key="1">
    <citation type="submission" date="2023-11" db="EMBL/GenBank/DDBJ databases">
        <title>Halocaridina rubra genome assembly.</title>
        <authorList>
            <person name="Smith C."/>
        </authorList>
    </citation>
    <scope>NUCLEOTIDE SEQUENCE [LARGE SCALE GENOMIC DNA]</scope>
    <source>
        <strain evidence="1">EP-1</strain>
        <tissue evidence="1">Whole</tissue>
    </source>
</reference>
<organism evidence="1 2">
    <name type="scientific">Halocaridina rubra</name>
    <name type="common">Hawaiian red shrimp</name>
    <dbReference type="NCBI Taxonomy" id="373956"/>
    <lineage>
        <taxon>Eukaryota</taxon>
        <taxon>Metazoa</taxon>
        <taxon>Ecdysozoa</taxon>
        <taxon>Arthropoda</taxon>
        <taxon>Crustacea</taxon>
        <taxon>Multicrustacea</taxon>
        <taxon>Malacostraca</taxon>
        <taxon>Eumalacostraca</taxon>
        <taxon>Eucarida</taxon>
        <taxon>Decapoda</taxon>
        <taxon>Pleocyemata</taxon>
        <taxon>Caridea</taxon>
        <taxon>Atyoidea</taxon>
        <taxon>Atyidae</taxon>
        <taxon>Halocaridina</taxon>
    </lineage>
</organism>
<sequence>MSLCWSTYTELCCRPVFTHEHHHLVIGTMQYNNQREQTIVFFVEFNILKSDVAGELLPRDTAFCHQLKDYKQYHFYKDAKVKIWLQKCN</sequence>